<evidence type="ECO:0000313" key="5">
    <source>
        <dbReference type="EMBL" id="EGS19895.1"/>
    </source>
</evidence>
<dbReference type="Proteomes" id="UP000008066">
    <property type="component" value="Unassembled WGS sequence"/>
</dbReference>
<evidence type="ECO:0000256" key="3">
    <source>
        <dbReference type="ARBA" id="ARBA00023242"/>
    </source>
</evidence>
<dbReference type="EMDB" id="EMD-10051"/>
<keyword evidence="2" id="KW-0597">Phosphoprotein</keyword>
<reference evidence="5 6" key="1">
    <citation type="journal article" date="2011" name="Cell">
        <title>Insight into structure and assembly of the nuclear pore complex by utilizing the genome of a eukaryotic thermophile.</title>
        <authorList>
            <person name="Amlacher S."/>
            <person name="Sarges P."/>
            <person name="Flemming D."/>
            <person name="van Noort V."/>
            <person name="Kunze R."/>
            <person name="Devos D.P."/>
            <person name="Arumugam M."/>
            <person name="Bork P."/>
            <person name="Hurt E."/>
        </authorList>
    </citation>
    <scope>NUCLEOTIDE SEQUENCE [LARGE SCALE GENOMIC DNA]</scope>
    <source>
        <strain evidence="6">DSM 1495 / CBS 144.50 / IMI 039719</strain>
    </source>
</reference>
<evidence type="ECO:0000256" key="4">
    <source>
        <dbReference type="SAM" id="MobiDB-lite"/>
    </source>
</evidence>
<feature type="region of interest" description="Disordered" evidence="4">
    <location>
        <begin position="809"/>
        <end position="828"/>
    </location>
</feature>
<dbReference type="PDB" id="6RXV">
    <property type="method" value="EM"/>
    <property type="resolution" value="4.00 A"/>
    <property type="chains" value="UN=1-938"/>
</dbReference>
<dbReference type="PDBsum" id="6RXZ"/>
<comment type="subcellular location">
    <subcellularLocation>
        <location evidence="1">Nucleus</location>
        <location evidence="1">Nucleolus</location>
    </subcellularLocation>
</comment>
<dbReference type="GeneID" id="18258425"/>
<feature type="compositionally biased region" description="Basic and acidic residues" evidence="4">
    <location>
        <begin position="51"/>
        <end position="67"/>
    </location>
</feature>
<dbReference type="OMA" id="QVIEPMD"/>
<dbReference type="EMDB" id="EMD-3847"/>
<evidence type="ECO:0000256" key="2">
    <source>
        <dbReference type="ARBA" id="ARBA00022553"/>
    </source>
</evidence>
<dbReference type="PDB" id="6RXX">
    <property type="method" value="EM"/>
    <property type="resolution" value="7.10 A"/>
    <property type="chains" value="UN=1-938"/>
</dbReference>
<keyword evidence="7 8" id="KW-0002">3D-structure</keyword>
<feature type="compositionally biased region" description="Low complexity" evidence="4">
    <location>
        <begin position="633"/>
        <end position="646"/>
    </location>
</feature>
<dbReference type="PDB" id="6RXY">
    <property type="method" value="EM"/>
    <property type="resolution" value="4.70 A"/>
    <property type="chains" value="UN=1-938"/>
</dbReference>
<dbReference type="PDBsum" id="6RXX"/>
<reference evidence="8 9" key="3">
    <citation type="journal article" date="2019" name="Mol. Cell">
        <title>Thermophile 90S Pre-ribosome Structures Reveal the Reverse Order of Co-transcriptional 18S rRNA Subdomain Integration.</title>
        <authorList>
            <person name="Cheng J."/>
            <person name="Bassler J."/>
            <person name="Fischer P."/>
            <person name="Lau B."/>
            <person name="Kellner N."/>
            <person name="Kunze R."/>
            <person name="Griesel S."/>
            <person name="Kallas M."/>
            <person name="Berninghausen O."/>
            <person name="Strauss D."/>
            <person name="Beckmann R."/>
            <person name="Hurt E."/>
        </authorList>
    </citation>
    <scope>STRUCTURE BY ELECTRON MICROSCOPY (3.50 ANGSTROMS)</scope>
</reference>
<dbReference type="RefSeq" id="XP_006694780.1">
    <property type="nucleotide sequence ID" value="XM_006694717.1"/>
</dbReference>
<dbReference type="PDBsum" id="6RXT"/>
<dbReference type="AlphaFoldDB" id="G0S8Y4"/>
<dbReference type="PANTHER" id="PTHR14150">
    <property type="entry name" value="U3 SMALL NUCLEOLAR RNA-ASSOCIATED PROTEIN 14"/>
    <property type="match status" value="1"/>
</dbReference>
<feature type="compositionally biased region" description="Basic and acidic residues" evidence="4">
    <location>
        <begin position="272"/>
        <end position="290"/>
    </location>
</feature>
<dbReference type="EMDB" id="EMD-10052"/>
<dbReference type="SMR" id="G0S8Y4"/>
<name>G0S8Y4_CHATD</name>
<dbReference type="HOGENOM" id="CLU_003783_0_0_1"/>
<feature type="region of interest" description="Disordered" evidence="4">
    <location>
        <begin position="379"/>
        <end position="423"/>
    </location>
</feature>
<feature type="region of interest" description="Disordered" evidence="4">
    <location>
        <begin position="1"/>
        <end position="306"/>
    </location>
</feature>
<dbReference type="PANTHER" id="PTHR14150:SF12">
    <property type="entry name" value="U3 SMALL NUCLEOLAR RNA-ASSOCIATED PROTEIN 14 HOMOLOG A"/>
    <property type="match status" value="1"/>
</dbReference>
<dbReference type="EMDB" id="EMD-10053"/>
<dbReference type="STRING" id="759272.G0S8Y4"/>
<evidence type="ECO:0007829" key="9">
    <source>
        <dbReference type="PDB" id="6RXU"/>
    </source>
</evidence>
<dbReference type="KEGG" id="cthr:CTHT_0043870"/>
<dbReference type="EMDB" id="EMD-10054"/>
<feature type="compositionally biased region" description="Basic residues" evidence="4">
    <location>
        <begin position="167"/>
        <end position="177"/>
    </location>
</feature>
<feature type="compositionally biased region" description="Low complexity" evidence="4">
    <location>
        <begin position="723"/>
        <end position="739"/>
    </location>
</feature>
<dbReference type="PDBsum" id="6RXU"/>
<dbReference type="EMDB" id="EMD-10056"/>
<accession>G0S8Y4</accession>
<evidence type="ECO:0000256" key="1">
    <source>
        <dbReference type="ARBA" id="ARBA00004604"/>
    </source>
</evidence>
<sequence>MPGRQAHGRPLLPSLGSSSGGGKSKKSRSKARRSAQSKALDAFALAAEQVPESRSKGVRLRDLDEHPSTSASRNKRQHEDDEEDDFDGFDDDEGMGRKKRARRDSGGDEDGDDVDEDMEGGADGEDDSEEWHVGVTGADEDSEIDSDEAFGESDEERFEGFVFGGSKSHKKGTKKRRNGSEDDAIDLATALDQYESSEEGEEGEESESEEDDEESEEEDSDEEDDDPSKLDALQSMIAGFAGEDEESGGEGEAKPSGKQKLSLKDLGLVGVKDPDMKRSLRLMKKEEKATKPGSSKKLEVPLAKRQQDRLMREAAYKKTNETLDRWIETVKHNRRAEHLVFPLAQNAHDRGLDASELQPITQKTSGTELEQTILAIMEESGLGPTAKPEKKETSGEAGKQGMSKEEQKELIRQKRRERELHSREMARLKRIKKIKSKTWRRIHRKELLKNEEAAYQAALEAGELDSEEEREALDRRRALERVGARHKESKWAKLGKKAGRAVWDEDFRAGLAEMARRKDELRKRIEGLKNGSDDSSDDSDGDEDASGDEAAERRKLLAELEKAAAYSDDDEPHSKLFQLKFMQRGEELRRKENEELIAQIRRELDSDYDGSEPDEVEIGRRTFGMGKKDKTEQQQAQDQLARMQAAEARKEKAAARVAAAEETVKQEAREKAEKDEASAPSTAGAWSQPKVEAGAWSKPDDEGSSKPRKAPKGRPEEIDVTDLALAGKPAKAKANGQAKSQVQGKAHASNGQSSSSQKASTSVAITGAEEDGNDSDDSDAVHLPMAIRDRALIERAFAGDDVAAEFEKEKAEIEADDDEKEIDNTLPGWGSWVGEGVSNREKRRHQGRFVTKVEGIKKEKRKDYKLKDVIINEKRVKKNDKYLATGLPHPFESQQQYERSLRLPVGPEWMTKETFQDATKPRVIIKQGIIAPMSKPMY</sequence>
<dbReference type="EMDB" id="EMD-10055"/>
<feature type="compositionally biased region" description="Acidic residues" evidence="4">
    <location>
        <begin position="606"/>
        <end position="616"/>
    </location>
</feature>
<reference evidence="7" key="2">
    <citation type="journal article" date="2017" name="Nat. Struct. Mol. Biol.">
        <title>3.2-A-resolution structure of the 90S preribosome before A1 pre-rRNA cleavage.</title>
        <authorList>
            <person name="Cheng J."/>
            <person name="Kellner N."/>
            <person name="Berninghausen O."/>
            <person name="Hurt E."/>
            <person name="Beckmann R."/>
        </authorList>
    </citation>
    <scope>STRUCTURE BY ELECTRON MICROSCOPY (3.20 ANGSTROMS)</scope>
</reference>
<dbReference type="PDB" id="6RXU">
    <property type="method" value="EM"/>
    <property type="resolution" value="3.50 A"/>
    <property type="chains" value="UN=1-938"/>
</dbReference>
<feature type="compositionally biased region" description="Acidic residues" evidence="4">
    <location>
        <begin position="138"/>
        <end position="157"/>
    </location>
</feature>
<protein>
    <submittedName>
        <fullName evidence="5">Uncharacterized protein</fullName>
    </submittedName>
</protein>
<dbReference type="GO" id="GO:0032040">
    <property type="term" value="C:small-subunit processome"/>
    <property type="evidence" value="ECO:0007669"/>
    <property type="project" value="InterPro"/>
</dbReference>
<feature type="compositionally biased region" description="Acidic residues" evidence="4">
    <location>
        <begin position="107"/>
        <end position="129"/>
    </location>
</feature>
<feature type="compositionally biased region" description="Acidic residues" evidence="4">
    <location>
        <begin position="534"/>
        <end position="549"/>
    </location>
</feature>
<dbReference type="IntAct" id="G0S8Y4">
    <property type="interactions" value="1"/>
</dbReference>
<dbReference type="PDB" id="6RXZ">
    <property type="method" value="EM"/>
    <property type="resolution" value="4.40 A"/>
    <property type="chains" value="UN=1-938"/>
</dbReference>
<dbReference type="GO" id="GO:0006364">
    <property type="term" value="P:rRNA processing"/>
    <property type="evidence" value="ECO:0007669"/>
    <property type="project" value="InterPro"/>
</dbReference>
<dbReference type="PDBsum" id="6RXY"/>
<dbReference type="EMBL" id="GL988043">
    <property type="protein sequence ID" value="EGS19895.1"/>
    <property type="molecule type" value="Genomic_DNA"/>
</dbReference>
<feature type="compositionally biased region" description="Basic and acidic residues" evidence="4">
    <location>
        <begin position="662"/>
        <end position="677"/>
    </location>
</feature>
<feature type="compositionally biased region" description="Low complexity" evidence="4">
    <location>
        <begin position="8"/>
        <end position="17"/>
    </location>
</feature>
<dbReference type="PDBsum" id="5OQL"/>
<evidence type="ECO:0007829" key="7">
    <source>
        <dbReference type="PDB" id="5OQL"/>
    </source>
</evidence>
<feature type="region of interest" description="Disordered" evidence="4">
    <location>
        <begin position="522"/>
        <end position="555"/>
    </location>
</feature>
<dbReference type="Pfam" id="PF04615">
    <property type="entry name" value="Utp14"/>
    <property type="match status" value="1"/>
</dbReference>
<gene>
    <name evidence="5" type="ORF">CTHT_0043870</name>
</gene>
<feature type="compositionally biased region" description="Acidic residues" evidence="4">
    <location>
        <begin position="195"/>
        <end position="226"/>
    </location>
</feature>
<dbReference type="eggNOG" id="KOG2172">
    <property type="taxonomic scope" value="Eukaryota"/>
</dbReference>
<organism evidence="6">
    <name type="scientific">Chaetomium thermophilum (strain DSM 1495 / CBS 144.50 / IMI 039719)</name>
    <name type="common">Thermochaetoides thermophila</name>
    <dbReference type="NCBI Taxonomy" id="759272"/>
    <lineage>
        <taxon>Eukaryota</taxon>
        <taxon>Fungi</taxon>
        <taxon>Dikarya</taxon>
        <taxon>Ascomycota</taxon>
        <taxon>Pezizomycotina</taxon>
        <taxon>Sordariomycetes</taxon>
        <taxon>Sordariomycetidae</taxon>
        <taxon>Sordariales</taxon>
        <taxon>Chaetomiaceae</taxon>
        <taxon>Thermochaetoides</taxon>
    </lineage>
</organism>
<dbReference type="PDB" id="6RXT">
    <property type="method" value="EM"/>
    <property type="resolution" value="7.00 A"/>
    <property type="chains" value="UN=1-938"/>
</dbReference>
<feature type="compositionally biased region" description="Low complexity" evidence="4">
    <location>
        <begin position="746"/>
        <end position="764"/>
    </location>
</feature>
<dbReference type="PDBsum" id="6RXV"/>
<keyword evidence="3" id="KW-0539">Nucleus</keyword>
<keyword evidence="6" id="KW-1185">Reference proteome</keyword>
<feature type="compositionally biased region" description="Basic and acidic residues" evidence="4">
    <location>
        <begin position="402"/>
        <end position="423"/>
    </location>
</feature>
<dbReference type="OrthoDB" id="277439at2759"/>
<evidence type="ECO:0007829" key="8">
    <source>
        <dbReference type="PDB" id="6RXT"/>
    </source>
</evidence>
<dbReference type="PDB" id="5OQL">
    <property type="method" value="EM"/>
    <property type="resolution" value="3.20 A"/>
    <property type="chains" value="K=1-938"/>
</dbReference>
<feature type="compositionally biased region" description="Acidic residues" evidence="4">
    <location>
        <begin position="80"/>
        <end position="93"/>
    </location>
</feature>
<feature type="compositionally biased region" description="Acidic residues" evidence="4">
    <location>
        <begin position="768"/>
        <end position="778"/>
    </location>
</feature>
<feature type="region of interest" description="Disordered" evidence="4">
    <location>
        <begin position="604"/>
        <end position="780"/>
    </location>
</feature>
<dbReference type="InterPro" id="IPR006709">
    <property type="entry name" value="SSU_processome_Utp14"/>
</dbReference>
<feature type="compositionally biased region" description="Basic residues" evidence="4">
    <location>
        <begin position="23"/>
        <end position="35"/>
    </location>
</feature>
<evidence type="ECO:0000313" key="6">
    <source>
        <dbReference type="Proteomes" id="UP000008066"/>
    </source>
</evidence>
<proteinExistence type="evidence at protein level"/>